<protein>
    <recommendedName>
        <fullName evidence="6">Pyridoxal kinase</fullName>
        <ecNumber evidence="5">2.7.1.35</ecNumber>
    </recommendedName>
    <alternativeName>
        <fullName evidence="11">Pyridoxine kinase</fullName>
    </alternativeName>
</protein>
<evidence type="ECO:0000256" key="12">
    <source>
        <dbReference type="ARBA" id="ARBA00047310"/>
    </source>
</evidence>
<evidence type="ECO:0000256" key="10">
    <source>
        <dbReference type="ARBA" id="ARBA00022840"/>
    </source>
</evidence>
<evidence type="ECO:0000256" key="6">
    <source>
        <dbReference type="ARBA" id="ARBA00018134"/>
    </source>
</evidence>
<gene>
    <name evidence="16" type="ORF">ONB1V03_LOCUS19193</name>
</gene>
<comment type="catalytic activity">
    <reaction evidence="12">
        <text>pyridoxamine + ATP = pyridoxamine 5'-phosphate + ADP + H(+)</text>
        <dbReference type="Rhea" id="RHEA:25104"/>
        <dbReference type="ChEBI" id="CHEBI:15378"/>
        <dbReference type="ChEBI" id="CHEBI:30616"/>
        <dbReference type="ChEBI" id="CHEBI:57761"/>
        <dbReference type="ChEBI" id="CHEBI:58451"/>
        <dbReference type="ChEBI" id="CHEBI:456216"/>
        <dbReference type="EC" id="2.7.1.35"/>
    </reaction>
    <physiologicalReaction direction="left-to-right" evidence="12">
        <dbReference type="Rhea" id="RHEA:25105"/>
    </physiologicalReaction>
</comment>
<dbReference type="PANTHER" id="PTHR10534:SF2">
    <property type="entry name" value="PYRIDOXAL KINASE"/>
    <property type="match status" value="1"/>
</dbReference>
<evidence type="ECO:0000256" key="5">
    <source>
        <dbReference type="ARBA" id="ARBA00012104"/>
    </source>
</evidence>
<dbReference type="UniPathway" id="UPA01068">
    <property type="reaction ID" value="UER00298"/>
</dbReference>
<dbReference type="NCBIfam" id="TIGR00687">
    <property type="entry name" value="pyridox_kin"/>
    <property type="match status" value="1"/>
</dbReference>
<dbReference type="EMBL" id="CAJPVJ010028652">
    <property type="protein sequence ID" value="CAG2179769.1"/>
    <property type="molecule type" value="Genomic_DNA"/>
</dbReference>
<evidence type="ECO:0000256" key="2">
    <source>
        <dbReference type="ARBA" id="ARBA00004835"/>
    </source>
</evidence>
<dbReference type="InterPro" id="IPR004625">
    <property type="entry name" value="PyrdxlKinase"/>
</dbReference>
<dbReference type="GO" id="GO:0008478">
    <property type="term" value="F:pyridoxal kinase activity"/>
    <property type="evidence" value="ECO:0007669"/>
    <property type="project" value="UniProtKB-EC"/>
</dbReference>
<evidence type="ECO:0000256" key="3">
    <source>
        <dbReference type="ARBA" id="ARBA00005210"/>
    </source>
</evidence>
<comment type="pathway">
    <text evidence="2">Cofactor metabolism; pyridoxal 5'-phosphate salvage; pyridoxine 5'-phosphate from pyridoxine: step 1/1.</text>
</comment>
<dbReference type="GO" id="GO:0005524">
    <property type="term" value="F:ATP binding"/>
    <property type="evidence" value="ECO:0007669"/>
    <property type="project" value="UniProtKB-KW"/>
</dbReference>
<evidence type="ECO:0000256" key="14">
    <source>
        <dbReference type="ARBA" id="ARBA00048524"/>
    </source>
</evidence>
<comment type="similarity">
    <text evidence="4">Belongs to the pyridoxine kinase family.</text>
</comment>
<evidence type="ECO:0000313" key="16">
    <source>
        <dbReference type="EMBL" id="CAD7662633.1"/>
    </source>
</evidence>
<feature type="non-terminal residue" evidence="16">
    <location>
        <position position="1"/>
    </location>
</feature>
<evidence type="ECO:0000256" key="7">
    <source>
        <dbReference type="ARBA" id="ARBA00022679"/>
    </source>
</evidence>
<dbReference type="EMBL" id="OC943477">
    <property type="protein sequence ID" value="CAD7662633.1"/>
    <property type="molecule type" value="Genomic_DNA"/>
</dbReference>
<dbReference type="InterPro" id="IPR029056">
    <property type="entry name" value="Ribokinase-like"/>
</dbReference>
<proteinExistence type="inferred from homology"/>
<evidence type="ECO:0000256" key="13">
    <source>
        <dbReference type="ARBA" id="ARBA00047377"/>
    </source>
</evidence>
<dbReference type="SUPFAM" id="SSF53613">
    <property type="entry name" value="Ribokinase-like"/>
    <property type="match status" value="1"/>
</dbReference>
<evidence type="ECO:0000313" key="17">
    <source>
        <dbReference type="Proteomes" id="UP000728032"/>
    </source>
</evidence>
<feature type="domain" description="Pyridoxamine kinase/Phosphomethylpyrimidine kinase" evidence="15">
    <location>
        <begin position="85"/>
        <end position="242"/>
    </location>
</feature>
<evidence type="ECO:0000256" key="9">
    <source>
        <dbReference type="ARBA" id="ARBA00022777"/>
    </source>
</evidence>
<keyword evidence="7" id="KW-0808">Transferase</keyword>
<comment type="pathway">
    <text evidence="1">Cofactor metabolism; pyridoxal 5'-phosphate salvage; pyridoxamine 5'-phosphate from pyridoxamine: step 1/1.</text>
</comment>
<keyword evidence="17" id="KW-1185">Reference proteome</keyword>
<dbReference type="PANTHER" id="PTHR10534">
    <property type="entry name" value="PYRIDOXAL KINASE"/>
    <property type="match status" value="1"/>
</dbReference>
<evidence type="ECO:0000256" key="8">
    <source>
        <dbReference type="ARBA" id="ARBA00022741"/>
    </source>
</evidence>
<organism evidence="16">
    <name type="scientific">Oppiella nova</name>
    <dbReference type="NCBI Taxonomy" id="334625"/>
    <lineage>
        <taxon>Eukaryota</taxon>
        <taxon>Metazoa</taxon>
        <taxon>Ecdysozoa</taxon>
        <taxon>Arthropoda</taxon>
        <taxon>Chelicerata</taxon>
        <taxon>Arachnida</taxon>
        <taxon>Acari</taxon>
        <taxon>Acariformes</taxon>
        <taxon>Sarcoptiformes</taxon>
        <taxon>Oribatida</taxon>
        <taxon>Brachypylina</taxon>
        <taxon>Oppioidea</taxon>
        <taxon>Oppiidae</taxon>
        <taxon>Oppiella</taxon>
    </lineage>
</organism>
<dbReference type="CDD" id="cd01173">
    <property type="entry name" value="pyridoxal_pyridoxamine_kinase"/>
    <property type="match status" value="1"/>
</dbReference>
<comment type="catalytic activity">
    <reaction evidence="13">
        <text>pyridoxal + ATP = pyridoxal 5'-phosphate + ADP + H(+)</text>
        <dbReference type="Rhea" id="RHEA:10224"/>
        <dbReference type="ChEBI" id="CHEBI:15378"/>
        <dbReference type="ChEBI" id="CHEBI:17310"/>
        <dbReference type="ChEBI" id="CHEBI:30616"/>
        <dbReference type="ChEBI" id="CHEBI:456216"/>
        <dbReference type="ChEBI" id="CHEBI:597326"/>
        <dbReference type="EC" id="2.7.1.35"/>
    </reaction>
    <physiologicalReaction direction="left-to-right" evidence="13">
        <dbReference type="Rhea" id="RHEA:10225"/>
    </physiologicalReaction>
</comment>
<dbReference type="Pfam" id="PF08543">
    <property type="entry name" value="Phos_pyr_kin"/>
    <property type="match status" value="1"/>
</dbReference>
<evidence type="ECO:0000259" key="15">
    <source>
        <dbReference type="Pfam" id="PF08543"/>
    </source>
</evidence>
<keyword evidence="8" id="KW-0547">Nucleotide-binding</keyword>
<dbReference type="InterPro" id="IPR013749">
    <property type="entry name" value="PM/HMP-P_kinase-1"/>
</dbReference>
<dbReference type="GO" id="GO:0005829">
    <property type="term" value="C:cytosol"/>
    <property type="evidence" value="ECO:0007669"/>
    <property type="project" value="TreeGrafter"/>
</dbReference>
<accession>A0A7R9QYN5</accession>
<reference evidence="16" key="1">
    <citation type="submission" date="2020-11" db="EMBL/GenBank/DDBJ databases">
        <authorList>
            <person name="Tran Van P."/>
        </authorList>
    </citation>
    <scope>NUCLEOTIDE SEQUENCE</scope>
</reference>
<keyword evidence="9" id="KW-0418">Kinase</keyword>
<evidence type="ECO:0000256" key="11">
    <source>
        <dbReference type="ARBA" id="ARBA00032808"/>
    </source>
</evidence>
<comment type="pathway">
    <text evidence="3">Cofactor metabolism; pyridoxal 5'-phosphate salvage; pyridoxal 5'-phosphate from pyridoxal: step 1/1.</text>
</comment>
<dbReference type="Proteomes" id="UP000728032">
    <property type="component" value="Unassembled WGS sequence"/>
</dbReference>
<dbReference type="EC" id="2.7.1.35" evidence="5"/>
<dbReference type="AlphaFoldDB" id="A0A7R9QYN5"/>
<sequence length="291" mass="31957">MSNGDSVTDYRVLSIQSHVVSGYVGNKSVVFPLQVLGLDVDAINSVQFSTHTGYEHWSGQVLDSNDLNVLFDNLAKNDLHKRYTHIMTGYVAKASFLETIAQVVATVKSVNPGAIYLCDPVMGDNGQFYVPKELLPIYRNKIIPIADIITPNQFEAELLTGIKIETESDAIKALEALHCIGIPTVVISSSNLAADDSQMMTIASSRVNGRTQRVKITFPKLNATFTGSGDLFAALFMAWFTKSNQDLKITCEKTLSTLLAVLNRTYDYAVKQTGGTKDVKNIELRLIQSRA</sequence>
<name>A0A7R9QYN5_9ACAR</name>
<dbReference type="GO" id="GO:0009443">
    <property type="term" value="P:pyridoxal 5'-phosphate salvage"/>
    <property type="evidence" value="ECO:0007669"/>
    <property type="project" value="InterPro"/>
</dbReference>
<evidence type="ECO:0000256" key="4">
    <source>
        <dbReference type="ARBA" id="ARBA00008805"/>
    </source>
</evidence>
<keyword evidence="10" id="KW-0067">ATP-binding</keyword>
<dbReference type="Gene3D" id="3.40.1190.20">
    <property type="match status" value="1"/>
</dbReference>
<comment type="catalytic activity">
    <reaction evidence="14">
        <text>pyridoxine + ATP = pyridoxine 5'-phosphate + ADP + H(+)</text>
        <dbReference type="Rhea" id="RHEA:25108"/>
        <dbReference type="ChEBI" id="CHEBI:15378"/>
        <dbReference type="ChEBI" id="CHEBI:16709"/>
        <dbReference type="ChEBI" id="CHEBI:30616"/>
        <dbReference type="ChEBI" id="CHEBI:58589"/>
        <dbReference type="ChEBI" id="CHEBI:456216"/>
        <dbReference type="EC" id="2.7.1.35"/>
    </reaction>
    <physiologicalReaction direction="left-to-right" evidence="14">
        <dbReference type="Rhea" id="RHEA:25109"/>
    </physiologicalReaction>
</comment>
<dbReference type="OrthoDB" id="2104723at2759"/>
<evidence type="ECO:0000256" key="1">
    <source>
        <dbReference type="ARBA" id="ARBA00004750"/>
    </source>
</evidence>